<comment type="caution">
    <text evidence="4">The sequence shown here is derived from an EMBL/GenBank/DDBJ whole genome shotgun (WGS) entry which is preliminary data.</text>
</comment>
<keyword evidence="1 2" id="KW-0732">Signal</keyword>
<evidence type="ECO:0000259" key="3">
    <source>
        <dbReference type="Pfam" id="PF18962"/>
    </source>
</evidence>
<name>A0A4Q1K920_9FLAO</name>
<feature type="domain" description="Secretion system C-terminal sorting" evidence="3">
    <location>
        <begin position="463"/>
        <end position="525"/>
    </location>
</feature>
<evidence type="ECO:0000256" key="1">
    <source>
        <dbReference type="ARBA" id="ARBA00022729"/>
    </source>
</evidence>
<gene>
    <name evidence="4" type="ORF">EQG61_09540</name>
</gene>
<organism evidence="4 5">
    <name type="scientific">Flavobacterium stagni</name>
    <dbReference type="NCBI Taxonomy" id="2506421"/>
    <lineage>
        <taxon>Bacteria</taxon>
        <taxon>Pseudomonadati</taxon>
        <taxon>Bacteroidota</taxon>
        <taxon>Flavobacteriia</taxon>
        <taxon>Flavobacteriales</taxon>
        <taxon>Flavobacteriaceae</taxon>
        <taxon>Flavobacterium</taxon>
    </lineage>
</organism>
<feature type="signal peptide" evidence="2">
    <location>
        <begin position="1"/>
        <end position="18"/>
    </location>
</feature>
<evidence type="ECO:0000313" key="4">
    <source>
        <dbReference type="EMBL" id="RXR22231.1"/>
    </source>
</evidence>
<dbReference type="OrthoDB" id="9805017at2"/>
<evidence type="ECO:0000313" key="5">
    <source>
        <dbReference type="Proteomes" id="UP000289857"/>
    </source>
</evidence>
<dbReference type="AlphaFoldDB" id="A0A4Q1K920"/>
<dbReference type="SUPFAM" id="SSF101898">
    <property type="entry name" value="NHL repeat"/>
    <property type="match status" value="1"/>
</dbReference>
<protein>
    <submittedName>
        <fullName evidence="4">T9SS type A sorting domain-containing protein</fullName>
    </submittedName>
</protein>
<keyword evidence="5" id="KW-1185">Reference proteome</keyword>
<dbReference type="NCBIfam" id="TIGR02608">
    <property type="entry name" value="delta_60_rpt"/>
    <property type="match status" value="4"/>
</dbReference>
<evidence type="ECO:0000256" key="2">
    <source>
        <dbReference type="SAM" id="SignalP"/>
    </source>
</evidence>
<dbReference type="InterPro" id="IPR013431">
    <property type="entry name" value="Delta_60_rpt"/>
</dbReference>
<dbReference type="Proteomes" id="UP000289857">
    <property type="component" value="Unassembled WGS sequence"/>
</dbReference>
<dbReference type="InterPro" id="IPR026444">
    <property type="entry name" value="Secre_tail"/>
</dbReference>
<dbReference type="Pfam" id="PF17164">
    <property type="entry name" value="DUF5122"/>
    <property type="match status" value="2"/>
</dbReference>
<dbReference type="Gene3D" id="2.80.10.50">
    <property type="match status" value="1"/>
</dbReference>
<feature type="chain" id="PRO_5020562607" evidence="2">
    <location>
        <begin position="19"/>
        <end position="528"/>
    </location>
</feature>
<proteinExistence type="predicted"/>
<accession>A0A4Q1K920</accession>
<sequence>MKKRITLLILCCTSFSFAQLLLDPTYGNGGIVDTGLPSGNAYSSGISGVSNASYFYPDRSVLIPYSLNPNFSIQFPNLAPTIGVKKYLENGSLDLSFGTNGTALFTSNNHAERFDISGITVQDDGKIVLVGRTHSLGGFSYDYKVFVCRFNANGTKDTSFGTNGVTILNTYVETSADPNDERLTDVTVDSQGRILAVGYNYWYLGGTNYDGSGLAIRFTANGAVDTTFGVNGIFESPLTGTDSFSTIYTADNGDFLLLGNVVPSSTSSNLTVMRINSNGSLTSWFGTNGITQINFGGKTYPGNLFVQYNGSLMVAGLNITSGLAFAKLDPNGVLDPSFSGDGMSFTNIAVPNHYTIGAENYPGISSDLIEQMPNGQYILCMTVRQSNSYNYIIAHLNEDTTLYSAFMTNGYYLNDVTAWDWARAAHLQNDNKLVVMVSAILYRYQDYISLSSPEVSSPLQAFYPNPTKASLELGQTYDEVILFDALGKQVFTRKHVATLDLSSLEAGVYYVQVQLATGERLTRKVVKE</sequence>
<reference evidence="5" key="1">
    <citation type="submission" date="2019-01" db="EMBL/GenBank/DDBJ databases">
        <title>Cytophagaceae bacterium strain CAR-16.</title>
        <authorList>
            <person name="Chen W.-M."/>
        </authorList>
    </citation>
    <scope>NUCLEOTIDE SEQUENCE [LARGE SCALE GENOMIC DNA]</scope>
    <source>
        <strain evidence="5">WWJ-16</strain>
    </source>
</reference>
<dbReference type="Pfam" id="PF18962">
    <property type="entry name" value="Por_Secre_tail"/>
    <property type="match status" value="1"/>
</dbReference>
<dbReference type="RefSeq" id="WP_129461689.1">
    <property type="nucleotide sequence ID" value="NZ_SBKN01000005.1"/>
</dbReference>
<dbReference type="NCBIfam" id="TIGR04183">
    <property type="entry name" value="Por_Secre_tail"/>
    <property type="match status" value="1"/>
</dbReference>
<dbReference type="EMBL" id="SBKN01000005">
    <property type="protein sequence ID" value="RXR22231.1"/>
    <property type="molecule type" value="Genomic_DNA"/>
</dbReference>